<dbReference type="InterPro" id="IPR037593">
    <property type="entry name" value="MIOS/Sea4"/>
</dbReference>
<dbReference type="KEGG" id="ffu:CLAFUR5_00240"/>
<dbReference type="Pfam" id="PF21719">
    <property type="entry name" value="MIOS_a-sol"/>
    <property type="match status" value="1"/>
</dbReference>
<dbReference type="OrthoDB" id="341486at2759"/>
<reference evidence="4" key="1">
    <citation type="submission" date="2021-12" db="EMBL/GenBank/DDBJ databases">
        <authorList>
            <person name="Zaccaron A."/>
            <person name="Stergiopoulos I."/>
        </authorList>
    </citation>
    <scope>NUCLEOTIDE SEQUENCE</scope>
    <source>
        <strain evidence="4">Race5_Kim</strain>
    </source>
</reference>
<name>A0A9Q8L6H9_PASFU</name>
<feature type="domain" description="MIOS-like alpha-solenoid" evidence="3">
    <location>
        <begin position="454"/>
        <end position="684"/>
    </location>
</feature>
<dbReference type="Proteomes" id="UP000756132">
    <property type="component" value="Chromosome 1"/>
</dbReference>
<feature type="coiled-coil region" evidence="1">
    <location>
        <begin position="1228"/>
        <end position="1255"/>
    </location>
</feature>
<evidence type="ECO:0000259" key="3">
    <source>
        <dbReference type="Pfam" id="PF21719"/>
    </source>
</evidence>
<keyword evidence="1" id="KW-0175">Coiled coil</keyword>
<dbReference type="EMBL" id="CP090163">
    <property type="protein sequence ID" value="UJO11719.1"/>
    <property type="molecule type" value="Genomic_DNA"/>
</dbReference>
<dbReference type="GeneID" id="71980118"/>
<dbReference type="GO" id="GO:0005737">
    <property type="term" value="C:cytoplasm"/>
    <property type="evidence" value="ECO:0007669"/>
    <property type="project" value="TreeGrafter"/>
</dbReference>
<dbReference type="InterPro" id="IPR015943">
    <property type="entry name" value="WD40/YVTN_repeat-like_dom_sf"/>
</dbReference>
<sequence length="1436" mass="160589">MEAAVRWSPHSTGDRERFLLVDANDGSLTLNQVHSRQRDHIDYSCVARITRLPNFSAFDWSKTNESIVSLGLVSGSACLVKLREDGRPSETVATFKLKQQRKCNSIALNRLDWLAVALDKTRSDNCLNIYDAASENPDPIRRLCPAEVVSSVRFFPSQPEELVVAAQRSLIRLYDLRDGYFANTNNTQVSTRNVNNIAIDPLDENYFASAGSSDDPSVSVWDRRWINQTSVSGSNNGAVFDLRPAVDNSARTSVWSLRYSGQQRGRLAICSSRGELRVIDMVEGSDTLLSNNDYVAQNSYGGLPWSCNRYVSCTREVSKAIDDVEESSEQIDERLIAFDWISEDGKLSEQPVIALRSSRRMDVIRVPSIFPHAALTARGDLALNYEDIAITEVKTRAKPMKRRAPYEHQHSAEDFGPHEYSGEVVDDEDDVQKIECGPGSPQLDSILATSSIQRERCSRGYLFDCMKNVEIVSGNWQLERLWEIIGRFQTQAADQGMMSESLDLSFAGVTGICLETIGSVSRRTLSPAAGKVEDAIYDLNVSRELPSFKGVRTDFPEHRQLALELCGWKFTVESLETECHELINRCLYYQAVVQAVLHEYKHVALNLLRQLIRSKTVPNIGLGALLASDTINEEQREMCLWMAADTEDPALKALLTFLTTGNWRDVMKTNYLHLGYRVALGLKYLNDSEIHGFLQSETARAVKNGDLEGILLTGLSDQAMDLFQTYISKTNDLQTAVMATAFTCPLYVSDVRWDMWKETYFMQMQSWRAFIERTRFVVQHTQMARTKGDESLIESPPSQITLRCAHCQQTLARRDGRTPLRPSGQQLVASSKDAIAPQVKAAASAGVSCTKCASTDSTHTMPRVGSRSTLTVLSRAADAGVWSGEARVEQMGARVNTDEIESGPQSTTTPSAAMAQAQAASTGVNMEYIPLRHAVFKIEPDSANHTSRIIFNSIDRKKHLYDLLNDYHTEFSQNKPGGADELRQLIKDARVKWSIQLRETNCRDIRVMIAHEYFGTGPTSNIMARVIAIKRDLEAVGGKAYHHYPFNKKNTDNPWAVLDVVVPRAGIEAVLSKQRMTAHAIAFDDITAPAEVDYQPRQPDPECQFWYRDEDDKVTVLPTPKDTVRHRSNTVDRLREAKPGAWNPFNLAQQEWNGRKPFSAEIYEPESNHDWIGSDFAKRCEELEQYDKSLKSSPDSGEDGATISSEPYPSMSSAYPYHTKKHSEKPNIIDIQRDFANVEKEIATIEKDVIEASKNLNDFVKGGEKTREEIRASQQHHDLLYATLQRNKIPALRNVLSHIATDLMHAKAWDPEQHKRKTVIAPKPRKTMIMQSANGSTIWEETIPDVGETGDLIVVGSPPKEDKAKTKEKWAWIQRLFAGAGRKKPTPPPAVVTPALQRSDSAVSFSAGVAEGVPLGGIGEGSRPVEVDGNPIIRYV</sequence>
<dbReference type="SUPFAM" id="SSF50978">
    <property type="entry name" value="WD40 repeat-like"/>
    <property type="match status" value="1"/>
</dbReference>
<dbReference type="InterPro" id="IPR049092">
    <property type="entry name" value="MIOS_a-sol"/>
</dbReference>
<feature type="region of interest" description="Disordered" evidence="2">
    <location>
        <begin position="1186"/>
        <end position="1221"/>
    </location>
</feature>
<accession>A0A9Q8L6H9</accession>
<evidence type="ECO:0000313" key="4">
    <source>
        <dbReference type="EMBL" id="UJO11719.1"/>
    </source>
</evidence>
<feature type="compositionally biased region" description="Polar residues" evidence="2">
    <location>
        <begin position="1202"/>
        <end position="1213"/>
    </location>
</feature>
<keyword evidence="5" id="KW-1185">Reference proteome</keyword>
<dbReference type="RefSeq" id="XP_047756085.1">
    <property type="nucleotide sequence ID" value="XM_047899388.1"/>
</dbReference>
<organism evidence="4 5">
    <name type="scientific">Passalora fulva</name>
    <name type="common">Tomato leaf mold</name>
    <name type="synonym">Cladosporium fulvum</name>
    <dbReference type="NCBI Taxonomy" id="5499"/>
    <lineage>
        <taxon>Eukaryota</taxon>
        <taxon>Fungi</taxon>
        <taxon>Dikarya</taxon>
        <taxon>Ascomycota</taxon>
        <taxon>Pezizomycotina</taxon>
        <taxon>Dothideomycetes</taxon>
        <taxon>Dothideomycetidae</taxon>
        <taxon>Mycosphaerellales</taxon>
        <taxon>Mycosphaerellaceae</taxon>
        <taxon>Fulvia</taxon>
    </lineage>
</organism>
<dbReference type="GO" id="GO:1904263">
    <property type="term" value="P:positive regulation of TORC1 signaling"/>
    <property type="evidence" value="ECO:0007669"/>
    <property type="project" value="TreeGrafter"/>
</dbReference>
<dbReference type="Gene3D" id="2.130.10.10">
    <property type="entry name" value="YVTN repeat-like/Quinoprotein amine dehydrogenase"/>
    <property type="match status" value="1"/>
</dbReference>
<gene>
    <name evidence="4" type="ORF">CLAFUR5_00240</name>
</gene>
<evidence type="ECO:0000313" key="5">
    <source>
        <dbReference type="Proteomes" id="UP000756132"/>
    </source>
</evidence>
<dbReference type="InterPro" id="IPR036322">
    <property type="entry name" value="WD40_repeat_dom_sf"/>
</dbReference>
<evidence type="ECO:0000256" key="1">
    <source>
        <dbReference type="SAM" id="Coils"/>
    </source>
</evidence>
<proteinExistence type="predicted"/>
<dbReference type="PANTHER" id="PTHR16453">
    <property type="entry name" value="WD40 DOMAIN-CONTAINING PROTEIN MIO FAMILY MEMBER"/>
    <property type="match status" value="1"/>
</dbReference>
<evidence type="ECO:0000256" key="2">
    <source>
        <dbReference type="SAM" id="MobiDB-lite"/>
    </source>
</evidence>
<dbReference type="PANTHER" id="PTHR16453:SF9">
    <property type="entry name" value="GATOR COMPLEX PROTEIN MIOS"/>
    <property type="match status" value="1"/>
</dbReference>
<protein>
    <submittedName>
        <fullName evidence="4">SEH-associated protein 4</fullName>
    </submittedName>
</protein>
<reference evidence="4" key="2">
    <citation type="journal article" date="2022" name="Microb. Genom.">
        <title>A chromosome-scale genome assembly of the tomato pathogen Cladosporium fulvum reveals a compartmentalized genome architecture and the presence of a dispensable chromosome.</title>
        <authorList>
            <person name="Zaccaron A.Z."/>
            <person name="Chen L.H."/>
            <person name="Samaras A."/>
            <person name="Stergiopoulos I."/>
        </authorList>
    </citation>
    <scope>NUCLEOTIDE SEQUENCE</scope>
    <source>
        <strain evidence="4">Race5_Kim</strain>
    </source>
</reference>